<feature type="compositionally biased region" description="Basic and acidic residues" evidence="1">
    <location>
        <begin position="31"/>
        <end position="41"/>
    </location>
</feature>
<sequence>MKVRHLYAFLLLAMSATHALHAADPAPPARATDKADEKPADSKPAAKLPDLAVTKFAMNTDKVDRQKTILLIRIENIGTAPSARTGVIIDCRLPDKENRHCPGSTPPPRFHLPPLAVGHGSDFKLPLRRFLPPAGNKDRHELRARVDTGTRVPDGNRFNNFKKLEIVY</sequence>
<dbReference type="STRING" id="1817756.A2140_03825"/>
<feature type="chain" id="PRO_5009526531" description="CARDB domain-containing protein" evidence="2">
    <location>
        <begin position="23"/>
        <end position="168"/>
    </location>
</feature>
<evidence type="ECO:0000313" key="4">
    <source>
        <dbReference type="Proteomes" id="UP000178379"/>
    </source>
</evidence>
<dbReference type="EMBL" id="MFSQ01000090">
    <property type="protein sequence ID" value="OGI39692.1"/>
    <property type="molecule type" value="Genomic_DNA"/>
</dbReference>
<proteinExistence type="predicted"/>
<feature type="signal peptide" evidence="2">
    <location>
        <begin position="1"/>
        <end position="22"/>
    </location>
</feature>
<evidence type="ECO:0000313" key="3">
    <source>
        <dbReference type="EMBL" id="OGI39692.1"/>
    </source>
</evidence>
<dbReference type="AlphaFoldDB" id="A0A1F6T3F0"/>
<evidence type="ECO:0000256" key="1">
    <source>
        <dbReference type="SAM" id="MobiDB-lite"/>
    </source>
</evidence>
<dbReference type="Gene3D" id="2.60.40.10">
    <property type="entry name" value="Immunoglobulins"/>
    <property type="match status" value="1"/>
</dbReference>
<dbReference type="InterPro" id="IPR013783">
    <property type="entry name" value="Ig-like_fold"/>
</dbReference>
<evidence type="ECO:0000256" key="2">
    <source>
        <dbReference type="SAM" id="SignalP"/>
    </source>
</evidence>
<accession>A0A1F6T3F0</accession>
<keyword evidence="2" id="KW-0732">Signal</keyword>
<organism evidence="3 4">
    <name type="scientific">Candidatus Muproteobacteria bacterium RBG_16_62_13</name>
    <dbReference type="NCBI Taxonomy" id="1817756"/>
    <lineage>
        <taxon>Bacteria</taxon>
        <taxon>Pseudomonadati</taxon>
        <taxon>Pseudomonadota</taxon>
        <taxon>Candidatus Muproteobacteria</taxon>
    </lineage>
</organism>
<gene>
    <name evidence="3" type="ORF">A2140_03825</name>
</gene>
<name>A0A1F6T3F0_9PROT</name>
<reference evidence="3 4" key="1">
    <citation type="journal article" date="2016" name="Nat. Commun.">
        <title>Thousands of microbial genomes shed light on interconnected biogeochemical processes in an aquifer system.</title>
        <authorList>
            <person name="Anantharaman K."/>
            <person name="Brown C.T."/>
            <person name="Hug L.A."/>
            <person name="Sharon I."/>
            <person name="Castelle C.J."/>
            <person name="Probst A.J."/>
            <person name="Thomas B.C."/>
            <person name="Singh A."/>
            <person name="Wilkins M.J."/>
            <person name="Karaoz U."/>
            <person name="Brodie E.L."/>
            <person name="Williams K.H."/>
            <person name="Hubbard S.S."/>
            <person name="Banfield J.F."/>
        </authorList>
    </citation>
    <scope>NUCLEOTIDE SEQUENCE [LARGE SCALE GENOMIC DNA]</scope>
</reference>
<feature type="region of interest" description="Disordered" evidence="1">
    <location>
        <begin position="24"/>
        <end position="46"/>
    </location>
</feature>
<evidence type="ECO:0008006" key="5">
    <source>
        <dbReference type="Google" id="ProtNLM"/>
    </source>
</evidence>
<comment type="caution">
    <text evidence="3">The sequence shown here is derived from an EMBL/GenBank/DDBJ whole genome shotgun (WGS) entry which is preliminary data.</text>
</comment>
<protein>
    <recommendedName>
        <fullName evidence="5">CARDB domain-containing protein</fullName>
    </recommendedName>
</protein>
<dbReference type="Proteomes" id="UP000178379">
    <property type="component" value="Unassembled WGS sequence"/>
</dbReference>